<keyword evidence="2" id="KW-1185">Reference proteome</keyword>
<evidence type="ECO:0000313" key="1">
    <source>
        <dbReference type="EMBL" id="NBN64868.1"/>
    </source>
</evidence>
<dbReference type="Proteomes" id="UP000541347">
    <property type="component" value="Unassembled WGS sequence"/>
</dbReference>
<protein>
    <submittedName>
        <fullName evidence="1">Chemotaxis protein</fullName>
    </submittedName>
</protein>
<accession>A0ABW9ZJ16</accession>
<name>A0ABW9ZJ16_9HYPH</name>
<comment type="caution">
    <text evidence="1">The sequence shown here is derived from an EMBL/GenBank/DDBJ whole genome shotgun (WGS) entry which is preliminary data.</text>
</comment>
<evidence type="ECO:0000313" key="2">
    <source>
        <dbReference type="Proteomes" id="UP000541347"/>
    </source>
</evidence>
<gene>
    <name evidence="1" type="ORF">GWI71_14335</name>
</gene>
<dbReference type="EMBL" id="JAABLP010000003">
    <property type="protein sequence ID" value="NBN64868.1"/>
    <property type="molecule type" value="Genomic_DNA"/>
</dbReference>
<proteinExistence type="predicted"/>
<organism evidence="1 2">
    <name type="scientific">Pannonibacter tanglangensis</name>
    <dbReference type="NCBI Taxonomy" id="2750084"/>
    <lineage>
        <taxon>Bacteria</taxon>
        <taxon>Pseudomonadati</taxon>
        <taxon>Pseudomonadota</taxon>
        <taxon>Alphaproteobacteria</taxon>
        <taxon>Hyphomicrobiales</taxon>
        <taxon>Stappiaceae</taxon>
        <taxon>Pannonibacter</taxon>
    </lineage>
</organism>
<reference evidence="1 2" key="1">
    <citation type="submission" date="2020-01" db="EMBL/GenBank/DDBJ databases">
        <authorList>
            <person name="Peng S.Y."/>
            <person name="Li J."/>
            <person name="Wang M."/>
            <person name="Wang L."/>
            <person name="Wang C.Q."/>
            <person name="Wang J.R."/>
        </authorList>
    </citation>
    <scope>NUCLEOTIDE SEQUENCE [LARGE SCALE GENOMIC DNA]</scope>
    <source>
        <strain evidence="1 2">XCT-34</strain>
    </source>
</reference>
<sequence>MSGIQPFELVRTLQALQGEVAQGDARAHVAQRALLGRMQDAFLSAPPETWADQRNARAAVIYLLSGGNPKVVRHLIALTPPPAVEDDLLRGALAYVDGNAEEARRRLSRFDPMDLPPNLGGQVALVRAALEVAGQPQEALRLLGIARLLMPGTLVEEAALRREVFLAGKLGEIDRFQSLSIRYLRRFKGSIYAGDFQRRFGMALEGLGFGLDQRRFVLLEGLLAEFEVPVRRQYYMAVTRQAVVSGNLEIARMAAGRTRPLVAEGSPDEVRLRLYTAASSLAPADVMATRELLWSIDRKTLAPEDLALMDAVYAVLNHVRHWPSPPDGVIGDIGAYASIDAPADPDWRRPVMREAEFVLRETGEMLDQAREGGRNGG</sequence>